<evidence type="ECO:0000256" key="7">
    <source>
        <dbReference type="ARBA" id="ARBA00023136"/>
    </source>
</evidence>
<evidence type="ECO:0000256" key="5">
    <source>
        <dbReference type="ARBA" id="ARBA00022692"/>
    </source>
</evidence>
<evidence type="ECO:0000256" key="3">
    <source>
        <dbReference type="ARBA" id="ARBA00022475"/>
    </source>
</evidence>
<dbReference type="Proteomes" id="UP000199603">
    <property type="component" value="Unassembled WGS sequence"/>
</dbReference>
<keyword evidence="2 9" id="KW-0813">Transport</keyword>
<gene>
    <name evidence="11" type="ORF">SAMN04488509_102619</name>
</gene>
<name>A0A1G6V4M1_9GAMM</name>
<evidence type="ECO:0000313" key="11">
    <source>
        <dbReference type="EMBL" id="SDD47937.1"/>
    </source>
</evidence>
<keyword evidence="6 9" id="KW-1133">Transmembrane helix</keyword>
<comment type="similarity">
    <text evidence="8 9">Belongs to the TRAP transporter small permease family.</text>
</comment>
<dbReference type="GO" id="GO:0022857">
    <property type="term" value="F:transmembrane transporter activity"/>
    <property type="evidence" value="ECO:0007669"/>
    <property type="project" value="UniProtKB-UniRule"/>
</dbReference>
<dbReference type="InterPro" id="IPR055348">
    <property type="entry name" value="DctQ"/>
</dbReference>
<feature type="transmembrane region" description="Helical" evidence="9">
    <location>
        <begin position="45"/>
        <end position="64"/>
    </location>
</feature>
<evidence type="ECO:0000259" key="10">
    <source>
        <dbReference type="Pfam" id="PF04290"/>
    </source>
</evidence>
<dbReference type="RefSeq" id="WP_176764062.1">
    <property type="nucleotide sequence ID" value="NZ_FNAG01000002.1"/>
</dbReference>
<dbReference type="GO" id="GO:0015740">
    <property type="term" value="P:C4-dicarboxylate transport"/>
    <property type="evidence" value="ECO:0007669"/>
    <property type="project" value="TreeGrafter"/>
</dbReference>
<keyword evidence="4 9" id="KW-0997">Cell inner membrane</keyword>
<dbReference type="AlphaFoldDB" id="A0A1G6V4M1"/>
<keyword evidence="7 9" id="KW-0472">Membrane</keyword>
<keyword evidence="5 9" id="KW-0812">Transmembrane</keyword>
<keyword evidence="3" id="KW-1003">Cell membrane</keyword>
<dbReference type="PANTHER" id="PTHR35011:SF2">
    <property type="entry name" value="2,3-DIKETO-L-GULONATE TRAP TRANSPORTER SMALL PERMEASE PROTEIN YIAM"/>
    <property type="match status" value="1"/>
</dbReference>
<comment type="caution">
    <text evidence="9">Lacks conserved residue(s) required for the propagation of feature annotation.</text>
</comment>
<feature type="domain" description="Tripartite ATP-independent periplasmic transporters DctQ component" evidence="10">
    <location>
        <begin position="24"/>
        <end position="146"/>
    </location>
</feature>
<dbReference type="EMBL" id="FNAG01000002">
    <property type="protein sequence ID" value="SDD47937.1"/>
    <property type="molecule type" value="Genomic_DNA"/>
</dbReference>
<sequence>MSRLLRGLHRLEDGLLAGLLLLLLGLAVAQIGLRWIADTGWSSGEAAQRTLVLWIALLGALGAARERRHLALDLLPRLLPPLGQRVLWSLAQLVAAALCALMAWYGWSLVELEREAPTLLFAGLPSWAGMLIIPFGFAVLALRFAISSALGPPLDPPVGEGGSP</sequence>
<feature type="transmembrane region" description="Helical" evidence="9">
    <location>
        <begin position="127"/>
        <end position="146"/>
    </location>
</feature>
<evidence type="ECO:0000313" key="12">
    <source>
        <dbReference type="Proteomes" id="UP000199603"/>
    </source>
</evidence>
<comment type="function">
    <text evidence="9">Part of the tripartite ATP-independent periplasmic (TRAP) transport system.</text>
</comment>
<organism evidence="11 12">
    <name type="scientific">Aquimonas voraii</name>
    <dbReference type="NCBI Taxonomy" id="265719"/>
    <lineage>
        <taxon>Bacteria</taxon>
        <taxon>Pseudomonadati</taxon>
        <taxon>Pseudomonadota</taxon>
        <taxon>Gammaproteobacteria</taxon>
        <taxon>Lysobacterales</taxon>
        <taxon>Lysobacteraceae</taxon>
        <taxon>Aquimonas</taxon>
    </lineage>
</organism>
<evidence type="ECO:0000256" key="8">
    <source>
        <dbReference type="ARBA" id="ARBA00038436"/>
    </source>
</evidence>
<comment type="subunit">
    <text evidence="9">The complex comprises the extracytoplasmic solute receptor protein and the two transmembrane proteins.</text>
</comment>
<evidence type="ECO:0000256" key="2">
    <source>
        <dbReference type="ARBA" id="ARBA00022448"/>
    </source>
</evidence>
<dbReference type="STRING" id="265719.SAMN04488509_102619"/>
<protein>
    <recommendedName>
        <fullName evidence="9">TRAP transporter small permease protein</fullName>
    </recommendedName>
</protein>
<reference evidence="11 12" key="1">
    <citation type="submission" date="2016-10" db="EMBL/GenBank/DDBJ databases">
        <authorList>
            <person name="de Groot N.N."/>
        </authorList>
    </citation>
    <scope>NUCLEOTIDE SEQUENCE [LARGE SCALE GENOMIC DNA]</scope>
    <source>
        <strain evidence="11 12">DSM 16957</strain>
    </source>
</reference>
<dbReference type="PANTHER" id="PTHR35011">
    <property type="entry name" value="2,3-DIKETO-L-GULONATE TRAP TRANSPORTER SMALL PERMEASE PROTEIN YIAM"/>
    <property type="match status" value="1"/>
</dbReference>
<dbReference type="Pfam" id="PF04290">
    <property type="entry name" value="DctQ"/>
    <property type="match status" value="1"/>
</dbReference>
<accession>A0A1G6V4M1</accession>
<dbReference type="GO" id="GO:0005886">
    <property type="term" value="C:plasma membrane"/>
    <property type="evidence" value="ECO:0007669"/>
    <property type="project" value="UniProtKB-SubCell"/>
</dbReference>
<comment type="subcellular location">
    <subcellularLocation>
        <location evidence="1 9">Cell inner membrane</location>
        <topology evidence="1 9">Multi-pass membrane protein</topology>
    </subcellularLocation>
</comment>
<evidence type="ECO:0000256" key="6">
    <source>
        <dbReference type="ARBA" id="ARBA00022989"/>
    </source>
</evidence>
<evidence type="ECO:0000256" key="9">
    <source>
        <dbReference type="RuleBase" id="RU369079"/>
    </source>
</evidence>
<feature type="transmembrane region" description="Helical" evidence="9">
    <location>
        <begin position="85"/>
        <end position="107"/>
    </location>
</feature>
<dbReference type="InterPro" id="IPR007387">
    <property type="entry name" value="TRAP_DctQ"/>
</dbReference>
<evidence type="ECO:0000256" key="4">
    <source>
        <dbReference type="ARBA" id="ARBA00022519"/>
    </source>
</evidence>
<evidence type="ECO:0000256" key="1">
    <source>
        <dbReference type="ARBA" id="ARBA00004429"/>
    </source>
</evidence>
<keyword evidence="12" id="KW-1185">Reference proteome</keyword>
<proteinExistence type="inferred from homology"/>